<evidence type="ECO:0000256" key="2">
    <source>
        <dbReference type="ARBA" id="ARBA00023125"/>
    </source>
</evidence>
<keyword evidence="7" id="KW-1185">Reference proteome</keyword>
<dbReference type="SUPFAM" id="SSF46689">
    <property type="entry name" value="Homeodomain-like"/>
    <property type="match status" value="1"/>
</dbReference>
<reference evidence="6 7" key="1">
    <citation type="submission" date="2020-02" db="EMBL/GenBank/DDBJ databases">
        <title>Shewanella WXL01 sp. nov., a marine bacterium isolated from green algae in Luhuitou Fringing Reef (Northern South China Sea).</title>
        <authorList>
            <person name="Wang X."/>
        </authorList>
    </citation>
    <scope>NUCLEOTIDE SEQUENCE [LARGE SCALE GENOMIC DNA]</scope>
    <source>
        <strain evidence="6 7">MCCC 1A01895</strain>
    </source>
</reference>
<evidence type="ECO:0000313" key="7">
    <source>
        <dbReference type="Proteomes" id="UP000811844"/>
    </source>
</evidence>
<evidence type="ECO:0000259" key="5">
    <source>
        <dbReference type="PROSITE" id="PS50977"/>
    </source>
</evidence>
<feature type="DNA-binding region" description="H-T-H motif" evidence="4">
    <location>
        <begin position="34"/>
        <end position="53"/>
    </location>
</feature>
<evidence type="ECO:0000256" key="4">
    <source>
        <dbReference type="PROSITE-ProRule" id="PRU00335"/>
    </source>
</evidence>
<sequence>MGMKIMGKKRQFDEEQVLAIISEYFWEHGYSATKVDRLASITGLTKTSLYNAFGNKEALFIKSLDFYLVKEFRDIIQQLDTDKYMSENLELLFNKFFMDINAKKLSYGCLVINSILELASNEPNLYIETTKRYRVVRDTIYGFFGTYVKQNRLTSDMNTDEFTDLFSIFFQGLRVQARVVQSEEVLQRSIKNFLTLIRSIEKVN</sequence>
<evidence type="ECO:0000313" key="6">
    <source>
        <dbReference type="EMBL" id="MBR9729641.1"/>
    </source>
</evidence>
<gene>
    <name evidence="6" type="ORF">G3R48_16885</name>
</gene>
<keyword evidence="3" id="KW-0804">Transcription</keyword>
<accession>A0ABS5I6M2</accession>
<dbReference type="PRINTS" id="PR00455">
    <property type="entry name" value="HTHTETR"/>
</dbReference>
<comment type="caution">
    <text evidence="6">The sequence shown here is derived from an EMBL/GenBank/DDBJ whole genome shotgun (WGS) entry which is preliminary data.</text>
</comment>
<feature type="domain" description="HTH tetR-type" evidence="5">
    <location>
        <begin position="11"/>
        <end position="71"/>
    </location>
</feature>
<evidence type="ECO:0000256" key="3">
    <source>
        <dbReference type="ARBA" id="ARBA00023163"/>
    </source>
</evidence>
<keyword evidence="1" id="KW-0805">Transcription regulation</keyword>
<proteinExistence type="predicted"/>
<name>A0ABS5I6M2_9GAMM</name>
<dbReference type="RefSeq" id="WP_153666368.1">
    <property type="nucleotide sequence ID" value="NZ_JAAIKR010000033.1"/>
</dbReference>
<dbReference type="InterPro" id="IPR009057">
    <property type="entry name" value="Homeodomain-like_sf"/>
</dbReference>
<evidence type="ECO:0000256" key="1">
    <source>
        <dbReference type="ARBA" id="ARBA00023015"/>
    </source>
</evidence>
<dbReference type="PANTHER" id="PTHR47506:SF1">
    <property type="entry name" value="HTH-TYPE TRANSCRIPTIONAL REGULATOR YJDC"/>
    <property type="match status" value="1"/>
</dbReference>
<dbReference type="InterPro" id="IPR036271">
    <property type="entry name" value="Tet_transcr_reg_TetR-rel_C_sf"/>
</dbReference>
<dbReference type="Proteomes" id="UP000811844">
    <property type="component" value="Unassembled WGS sequence"/>
</dbReference>
<dbReference type="EMBL" id="JAAIKR010000033">
    <property type="protein sequence ID" value="MBR9729641.1"/>
    <property type="molecule type" value="Genomic_DNA"/>
</dbReference>
<dbReference type="InterPro" id="IPR001647">
    <property type="entry name" value="HTH_TetR"/>
</dbReference>
<dbReference type="PROSITE" id="PS50977">
    <property type="entry name" value="HTH_TETR_2"/>
    <property type="match status" value="1"/>
</dbReference>
<keyword evidence="2 4" id="KW-0238">DNA-binding</keyword>
<dbReference type="SUPFAM" id="SSF48498">
    <property type="entry name" value="Tetracyclin repressor-like, C-terminal domain"/>
    <property type="match status" value="1"/>
</dbReference>
<dbReference type="Gene3D" id="1.10.10.60">
    <property type="entry name" value="Homeodomain-like"/>
    <property type="match status" value="1"/>
</dbReference>
<protein>
    <submittedName>
        <fullName evidence="6">TetR/AcrR family transcriptional regulator</fullName>
    </submittedName>
</protein>
<dbReference type="PANTHER" id="PTHR47506">
    <property type="entry name" value="TRANSCRIPTIONAL REGULATORY PROTEIN"/>
    <property type="match status" value="1"/>
</dbReference>
<organism evidence="6 7">
    <name type="scientific">Shewanella intestini</name>
    <dbReference type="NCBI Taxonomy" id="2017544"/>
    <lineage>
        <taxon>Bacteria</taxon>
        <taxon>Pseudomonadati</taxon>
        <taxon>Pseudomonadota</taxon>
        <taxon>Gammaproteobacteria</taxon>
        <taxon>Alteromonadales</taxon>
        <taxon>Shewanellaceae</taxon>
        <taxon>Shewanella</taxon>
    </lineage>
</organism>
<dbReference type="Pfam" id="PF00440">
    <property type="entry name" value="TetR_N"/>
    <property type="match status" value="1"/>
</dbReference>
<dbReference type="Gene3D" id="1.10.357.10">
    <property type="entry name" value="Tetracycline Repressor, domain 2"/>
    <property type="match status" value="1"/>
</dbReference>